<organism evidence="1 2">
    <name type="scientific">Halomonas citrativorans</name>
    <dbReference type="NCBI Taxonomy" id="2742612"/>
    <lineage>
        <taxon>Bacteria</taxon>
        <taxon>Pseudomonadati</taxon>
        <taxon>Pseudomonadota</taxon>
        <taxon>Gammaproteobacteria</taxon>
        <taxon>Oceanospirillales</taxon>
        <taxon>Halomonadaceae</taxon>
        <taxon>Halomonas</taxon>
    </lineage>
</organism>
<dbReference type="EMBL" id="FUKM01000014">
    <property type="protein sequence ID" value="SJN10496.1"/>
    <property type="molecule type" value="Genomic_DNA"/>
</dbReference>
<sequence>MATSVIKILLMSVSRTVSPAISRTGFIATRFNAEAVSD</sequence>
<accession>A0A1R4HSM9</accession>
<protein>
    <submittedName>
        <fullName evidence="1">Uncharacterized protein</fullName>
    </submittedName>
</protein>
<evidence type="ECO:0000313" key="1">
    <source>
        <dbReference type="EMBL" id="SJN10496.1"/>
    </source>
</evidence>
<dbReference type="Proteomes" id="UP000196331">
    <property type="component" value="Unassembled WGS sequence"/>
</dbReference>
<evidence type="ECO:0000313" key="2">
    <source>
        <dbReference type="Proteomes" id="UP000196331"/>
    </source>
</evidence>
<proteinExistence type="predicted"/>
<name>A0A1R4HSM9_9GAMM</name>
<reference evidence="1 2" key="1">
    <citation type="submission" date="2017-02" db="EMBL/GenBank/DDBJ databases">
        <authorList>
            <person name="Dridi B."/>
        </authorList>
    </citation>
    <scope>NUCLEOTIDE SEQUENCE [LARGE SCALE GENOMIC DNA]</scope>
    <source>
        <strain evidence="1 2">JB380</strain>
    </source>
</reference>
<gene>
    <name evidence="1" type="ORF">CZ787_03805</name>
</gene>
<comment type="caution">
    <text evidence="1">The sequence shown here is derived from an EMBL/GenBank/DDBJ whole genome shotgun (WGS) entry which is preliminary data.</text>
</comment>
<dbReference type="AlphaFoldDB" id="A0A1R4HSM9"/>